<dbReference type="Proteomes" id="UP000606172">
    <property type="component" value="Unassembled WGS sequence"/>
</dbReference>
<protein>
    <submittedName>
        <fullName evidence="1">Uncharacterized protein</fullName>
    </submittedName>
</protein>
<evidence type="ECO:0000313" key="1">
    <source>
        <dbReference type="EMBL" id="GII92034.1"/>
    </source>
</evidence>
<comment type="caution">
    <text evidence="1">The sequence shown here is derived from an EMBL/GenBank/DDBJ whole genome shotgun (WGS) entry which is preliminary data.</text>
</comment>
<name>A0A919RHP2_9ACTN</name>
<dbReference type="AlphaFoldDB" id="A0A919RHP2"/>
<organism evidence="1 2">
    <name type="scientific">Sinosporangium siamense</name>
    <dbReference type="NCBI Taxonomy" id="1367973"/>
    <lineage>
        <taxon>Bacteria</taxon>
        <taxon>Bacillati</taxon>
        <taxon>Actinomycetota</taxon>
        <taxon>Actinomycetes</taxon>
        <taxon>Streptosporangiales</taxon>
        <taxon>Streptosporangiaceae</taxon>
        <taxon>Sinosporangium</taxon>
    </lineage>
</organism>
<accession>A0A919RHP2</accession>
<dbReference type="EMBL" id="BOOW01000013">
    <property type="protein sequence ID" value="GII92034.1"/>
    <property type="molecule type" value="Genomic_DNA"/>
</dbReference>
<proteinExistence type="predicted"/>
<gene>
    <name evidence="1" type="ORF">Ssi02_22650</name>
</gene>
<keyword evidence="2" id="KW-1185">Reference proteome</keyword>
<reference evidence="1" key="1">
    <citation type="submission" date="2021-01" db="EMBL/GenBank/DDBJ databases">
        <title>Whole genome shotgun sequence of Sinosporangium siamense NBRC 109515.</title>
        <authorList>
            <person name="Komaki H."/>
            <person name="Tamura T."/>
        </authorList>
    </citation>
    <scope>NUCLEOTIDE SEQUENCE</scope>
    <source>
        <strain evidence="1">NBRC 109515</strain>
    </source>
</reference>
<sequence>MGGALMWAHVVHTPRASRRAGRRTWTWLTPYTGAGRRPSCTPPAWKVPDVGLVTLVYRSCAGSAPGVFKGLEGVSR</sequence>
<evidence type="ECO:0000313" key="2">
    <source>
        <dbReference type="Proteomes" id="UP000606172"/>
    </source>
</evidence>